<dbReference type="Gene3D" id="3.80.30.20">
    <property type="entry name" value="tm_1862 like domain"/>
    <property type="match status" value="1"/>
</dbReference>
<dbReference type="OrthoDB" id="9805215at2"/>
<evidence type="ECO:0000259" key="8">
    <source>
        <dbReference type="PROSITE" id="PS51918"/>
    </source>
</evidence>
<dbReference type="InterPro" id="IPR007197">
    <property type="entry name" value="rSAM"/>
</dbReference>
<keyword evidence="7" id="KW-0411">Iron-sulfur</keyword>
<dbReference type="AlphaFoldDB" id="U2RBY9"/>
<name>U2RBY9_9ACTN</name>
<keyword evidence="3" id="KW-0808">Transferase</keyword>
<feature type="non-terminal residue" evidence="9">
    <location>
        <position position="1"/>
    </location>
</feature>
<dbReference type="InterPro" id="IPR006638">
    <property type="entry name" value="Elp3/MiaA/NifB-like_rSAM"/>
</dbReference>
<dbReference type="Proteomes" id="UP000017052">
    <property type="component" value="Unassembled WGS sequence"/>
</dbReference>
<keyword evidence="2" id="KW-0004">4Fe-4S</keyword>
<dbReference type="PANTHER" id="PTHR43837">
    <property type="entry name" value="RIBOSOMAL PROTEIN S12 METHYLTHIOTRANSFERASE RIMO"/>
    <property type="match status" value="1"/>
</dbReference>
<evidence type="ECO:0000313" key="10">
    <source>
        <dbReference type="Proteomes" id="UP000017052"/>
    </source>
</evidence>
<accession>U2RBY9</accession>
<dbReference type="GO" id="GO:0035599">
    <property type="term" value="F:aspartic acid methylthiotransferase activity"/>
    <property type="evidence" value="ECO:0007669"/>
    <property type="project" value="TreeGrafter"/>
</dbReference>
<gene>
    <name evidence="9" type="ORF">HMPREF0682_0189</name>
</gene>
<dbReference type="InterPro" id="IPR005840">
    <property type="entry name" value="Ribosomal_uS12_MeSTrfase_RimO"/>
</dbReference>
<dbReference type="SMART" id="SM00729">
    <property type="entry name" value="Elp3"/>
    <property type="match status" value="1"/>
</dbReference>
<dbReference type="InterPro" id="IPR012340">
    <property type="entry name" value="NA-bd_OB-fold"/>
</dbReference>
<evidence type="ECO:0000256" key="1">
    <source>
        <dbReference type="ARBA" id="ARBA00001966"/>
    </source>
</evidence>
<evidence type="ECO:0000256" key="5">
    <source>
        <dbReference type="ARBA" id="ARBA00022723"/>
    </source>
</evidence>
<sequence>PRRRLGHEPWAPLRIASGCDRRCAFCAIPGFRGAHLSREPALVVEEARWLVDQGVREIMLVSENSSSYGKDLADRRALEGLLAELSRIDGLEWIRVSYVQPAELRPSLLDAMVGTEKVVPYFDISFQHAAPAVLRRMRRFGDPESFLGLLGRIRERAHRAGIRSNVIVGFPGETEQDVDVLADFLTRARLDVTGVFSYSDEEGTAAERLDGHLDEDGIAARHRRIADLVDELVDQRAAERIGEPVSVLVERVEDGLVEGRAAHQGPEVDGVTELRTAPGGEPPRVGGLVAATVVAANGADLVAEPLTGAGAGVRNEAERGCGEHERA</sequence>
<dbReference type="GO" id="GO:0051539">
    <property type="term" value="F:4 iron, 4 sulfur cluster binding"/>
    <property type="evidence" value="ECO:0007669"/>
    <property type="project" value="UniProtKB-KW"/>
</dbReference>
<dbReference type="CDD" id="cd01335">
    <property type="entry name" value="Radical_SAM"/>
    <property type="match status" value="1"/>
</dbReference>
<evidence type="ECO:0000313" key="9">
    <source>
        <dbReference type="EMBL" id="ERK51098.1"/>
    </source>
</evidence>
<dbReference type="GO" id="GO:0035600">
    <property type="term" value="P:tRNA methylthiolation"/>
    <property type="evidence" value="ECO:0007669"/>
    <property type="project" value="UniProtKB-ARBA"/>
</dbReference>
<evidence type="ECO:0000256" key="4">
    <source>
        <dbReference type="ARBA" id="ARBA00022691"/>
    </source>
</evidence>
<organism evidence="9 10">
    <name type="scientific">Propionibacterium acidifaciens F0233</name>
    <dbReference type="NCBI Taxonomy" id="553198"/>
    <lineage>
        <taxon>Bacteria</taxon>
        <taxon>Bacillati</taxon>
        <taxon>Actinomycetota</taxon>
        <taxon>Actinomycetes</taxon>
        <taxon>Propionibacteriales</taxon>
        <taxon>Propionibacteriaceae</taxon>
        <taxon>Propionibacterium</taxon>
    </lineage>
</organism>
<keyword evidence="10" id="KW-1185">Reference proteome</keyword>
<dbReference type="SUPFAM" id="SSF102114">
    <property type="entry name" value="Radical SAM enzymes"/>
    <property type="match status" value="1"/>
</dbReference>
<evidence type="ECO:0000256" key="6">
    <source>
        <dbReference type="ARBA" id="ARBA00023004"/>
    </source>
</evidence>
<dbReference type="GO" id="GO:0005829">
    <property type="term" value="C:cytosol"/>
    <property type="evidence" value="ECO:0007669"/>
    <property type="project" value="TreeGrafter"/>
</dbReference>
<reference evidence="9" key="1">
    <citation type="submission" date="2013-08" db="EMBL/GenBank/DDBJ databases">
        <authorList>
            <person name="Durkin A.S."/>
            <person name="Haft D.R."/>
            <person name="McCorrison J."/>
            <person name="Torralba M."/>
            <person name="Gillis M."/>
            <person name="Haft D.H."/>
            <person name="Methe B."/>
            <person name="Sutton G."/>
            <person name="Nelson K.E."/>
        </authorList>
    </citation>
    <scope>NUCLEOTIDE SEQUENCE [LARGE SCALE GENOMIC DNA]</scope>
    <source>
        <strain evidence="9">F0233</strain>
    </source>
</reference>
<comment type="cofactor">
    <cofactor evidence="1">
        <name>[4Fe-4S] cluster</name>
        <dbReference type="ChEBI" id="CHEBI:49883"/>
    </cofactor>
</comment>
<dbReference type="InterPro" id="IPR020612">
    <property type="entry name" value="Methylthiotransferase_CS"/>
</dbReference>
<comment type="caution">
    <text evidence="9">The sequence shown here is derived from an EMBL/GenBank/DDBJ whole genome shotgun (WGS) entry which is preliminary data.</text>
</comment>
<evidence type="ECO:0000256" key="3">
    <source>
        <dbReference type="ARBA" id="ARBA00022679"/>
    </source>
</evidence>
<evidence type="ECO:0000256" key="7">
    <source>
        <dbReference type="ARBA" id="ARBA00023014"/>
    </source>
</evidence>
<dbReference type="InterPro" id="IPR058240">
    <property type="entry name" value="rSAM_sf"/>
</dbReference>
<keyword evidence="5" id="KW-0479">Metal-binding</keyword>
<dbReference type="SFLD" id="SFLDG01082">
    <property type="entry name" value="B12-binding_domain_containing"/>
    <property type="match status" value="1"/>
</dbReference>
<dbReference type="Gene3D" id="2.40.50.140">
    <property type="entry name" value="Nucleic acid-binding proteins"/>
    <property type="match status" value="1"/>
</dbReference>
<dbReference type="PROSITE" id="PS51918">
    <property type="entry name" value="RADICAL_SAM"/>
    <property type="match status" value="1"/>
</dbReference>
<dbReference type="InterPro" id="IPR002792">
    <property type="entry name" value="TRAM_dom"/>
</dbReference>
<dbReference type="EMBL" id="ACVN02000288">
    <property type="protein sequence ID" value="ERK51098.1"/>
    <property type="molecule type" value="Genomic_DNA"/>
</dbReference>
<dbReference type="Pfam" id="PF18693">
    <property type="entry name" value="TRAM_2"/>
    <property type="match status" value="1"/>
</dbReference>
<keyword evidence="6" id="KW-0408">Iron</keyword>
<dbReference type="RefSeq" id="WP_021798604.1">
    <property type="nucleotide sequence ID" value="NZ_ACVN02000288.1"/>
</dbReference>
<dbReference type="Pfam" id="PF04055">
    <property type="entry name" value="Radical_SAM"/>
    <property type="match status" value="1"/>
</dbReference>
<dbReference type="FunFam" id="3.80.30.20:FF:000001">
    <property type="entry name" value="tRNA-2-methylthio-N(6)-dimethylallyladenosine synthase 2"/>
    <property type="match status" value="1"/>
</dbReference>
<dbReference type="SFLD" id="SFLDS00029">
    <property type="entry name" value="Radical_SAM"/>
    <property type="match status" value="1"/>
</dbReference>
<dbReference type="PROSITE" id="PS01278">
    <property type="entry name" value="MTTASE_RADICAL"/>
    <property type="match status" value="1"/>
</dbReference>
<protein>
    <submittedName>
        <fullName evidence="9">Radical SAM domain protein</fullName>
    </submittedName>
</protein>
<dbReference type="InterPro" id="IPR023404">
    <property type="entry name" value="rSAM_horseshoe"/>
</dbReference>
<proteinExistence type="predicted"/>
<dbReference type="PANTHER" id="PTHR43837:SF1">
    <property type="entry name" value="RIBOSOMAL PROTEIN US12 METHYLTHIOTRANSFERASE RIMO"/>
    <property type="match status" value="1"/>
</dbReference>
<evidence type="ECO:0000256" key="2">
    <source>
        <dbReference type="ARBA" id="ARBA00022485"/>
    </source>
</evidence>
<keyword evidence="4" id="KW-0949">S-adenosyl-L-methionine</keyword>
<dbReference type="GO" id="GO:0046872">
    <property type="term" value="F:metal ion binding"/>
    <property type="evidence" value="ECO:0007669"/>
    <property type="project" value="UniProtKB-KW"/>
</dbReference>
<feature type="domain" description="Radical SAM core" evidence="8">
    <location>
        <begin position="5"/>
        <end position="236"/>
    </location>
</feature>